<evidence type="ECO:0000256" key="2">
    <source>
        <dbReference type="ARBA" id="ARBA00022559"/>
    </source>
</evidence>
<dbReference type="PANTHER" id="PTHR11592">
    <property type="entry name" value="GLUTATHIONE PEROXIDASE"/>
    <property type="match status" value="1"/>
</dbReference>
<dbReference type="EMBL" id="HBHX01008052">
    <property type="protein sequence ID" value="CAE0103803.1"/>
    <property type="molecule type" value="Transcribed_RNA"/>
</dbReference>
<gene>
    <name evidence="4" type="ORF">HERI1096_LOCUS4461</name>
</gene>
<proteinExistence type="inferred from homology"/>
<keyword evidence="2" id="KW-0575">Peroxidase</keyword>
<dbReference type="SUPFAM" id="SSF52833">
    <property type="entry name" value="Thioredoxin-like"/>
    <property type="match status" value="1"/>
</dbReference>
<evidence type="ECO:0000313" key="4">
    <source>
        <dbReference type="EMBL" id="CAE0103803.1"/>
    </source>
</evidence>
<dbReference type="Gene3D" id="3.40.30.10">
    <property type="entry name" value="Glutaredoxin"/>
    <property type="match status" value="1"/>
</dbReference>
<dbReference type="GO" id="GO:0004601">
    <property type="term" value="F:peroxidase activity"/>
    <property type="evidence" value="ECO:0007669"/>
    <property type="project" value="UniProtKB-KW"/>
</dbReference>
<dbReference type="PROSITE" id="PS51355">
    <property type="entry name" value="GLUTATHIONE_PEROXID_3"/>
    <property type="match status" value="1"/>
</dbReference>
<evidence type="ECO:0000256" key="3">
    <source>
        <dbReference type="ARBA" id="ARBA00023002"/>
    </source>
</evidence>
<keyword evidence="3" id="KW-0560">Oxidoreductase</keyword>
<dbReference type="PANTHER" id="PTHR11592:SF78">
    <property type="entry name" value="GLUTATHIONE PEROXIDASE"/>
    <property type="match status" value="1"/>
</dbReference>
<evidence type="ECO:0000256" key="1">
    <source>
        <dbReference type="ARBA" id="ARBA00006926"/>
    </source>
</evidence>
<evidence type="ECO:0008006" key="5">
    <source>
        <dbReference type="Google" id="ProtNLM"/>
    </source>
</evidence>
<accession>A0A7S3AI03</accession>
<organism evidence="4">
    <name type="scientific">Haptolina ericina</name>
    <dbReference type="NCBI Taxonomy" id="156174"/>
    <lineage>
        <taxon>Eukaryota</taxon>
        <taxon>Haptista</taxon>
        <taxon>Haptophyta</taxon>
        <taxon>Prymnesiophyceae</taxon>
        <taxon>Prymnesiales</taxon>
        <taxon>Prymnesiaceae</taxon>
        <taxon>Haptolina</taxon>
    </lineage>
</organism>
<name>A0A7S3AI03_9EUKA</name>
<dbReference type="GO" id="GO:0006979">
    <property type="term" value="P:response to oxidative stress"/>
    <property type="evidence" value="ECO:0007669"/>
    <property type="project" value="InterPro"/>
</dbReference>
<dbReference type="InterPro" id="IPR000889">
    <property type="entry name" value="Glutathione_peroxidase"/>
</dbReference>
<sequence length="106" mass="11591">MYGSSVELLLYPSDEFGGQELPSEKIPAFCTGKGVPVNQPGSHLMAKVQVNGSSADPVWQFAKAAFPGDVPWNFAGMFLFDKEGNCVQRYDGRRAAPDETTLRSYL</sequence>
<dbReference type="AlphaFoldDB" id="A0A7S3AI03"/>
<comment type="similarity">
    <text evidence="1">Belongs to the glutathione peroxidase family.</text>
</comment>
<dbReference type="InterPro" id="IPR036249">
    <property type="entry name" value="Thioredoxin-like_sf"/>
</dbReference>
<protein>
    <recommendedName>
        <fullName evidence="5">Glutathione peroxidase</fullName>
    </recommendedName>
</protein>
<reference evidence="4" key="1">
    <citation type="submission" date="2021-01" db="EMBL/GenBank/DDBJ databases">
        <authorList>
            <person name="Corre E."/>
            <person name="Pelletier E."/>
            <person name="Niang G."/>
            <person name="Scheremetjew M."/>
            <person name="Finn R."/>
            <person name="Kale V."/>
            <person name="Holt S."/>
            <person name="Cochrane G."/>
            <person name="Meng A."/>
            <person name="Brown T."/>
            <person name="Cohen L."/>
        </authorList>
    </citation>
    <scope>NUCLEOTIDE SEQUENCE</scope>
    <source>
        <strain evidence="4">CCMP281</strain>
    </source>
</reference>